<name>A0A7X4RV73_9VIBR</name>
<accession>A0A7X4RV73</accession>
<keyword evidence="3" id="KW-1185">Reference proteome</keyword>
<gene>
    <name evidence="2" type="ORF">F9817_12565</name>
</gene>
<protein>
    <submittedName>
        <fullName evidence="2">Uncharacterized protein</fullName>
    </submittedName>
</protein>
<feature type="chain" id="PRO_5031163458" evidence="1">
    <location>
        <begin position="22"/>
        <end position="316"/>
    </location>
</feature>
<keyword evidence="1" id="KW-0732">Signal</keyword>
<dbReference type="SUPFAM" id="SSF53850">
    <property type="entry name" value="Periplasmic binding protein-like II"/>
    <property type="match status" value="1"/>
</dbReference>
<dbReference type="Pfam" id="PF16868">
    <property type="entry name" value="NMT1_3"/>
    <property type="match status" value="1"/>
</dbReference>
<reference evidence="2 3" key="1">
    <citation type="submission" date="2019-10" db="EMBL/GenBank/DDBJ databases">
        <title>Vibrio sp. nov. isolated from a shrimp pond.</title>
        <authorList>
            <person name="Gomez-Gil B."/>
            <person name="Enciso-Ibarra J."/>
            <person name="Enciso-Ibarra K."/>
            <person name="Bolan-Mejia C."/>
        </authorList>
    </citation>
    <scope>NUCLEOTIDE SEQUENCE [LARGE SCALE GENOMIC DNA]</scope>
    <source>
        <strain evidence="2 3">CAIM 722</strain>
    </source>
</reference>
<comment type="caution">
    <text evidence="2">The sequence shown here is derived from an EMBL/GenBank/DDBJ whole genome shotgun (WGS) entry which is preliminary data.</text>
</comment>
<evidence type="ECO:0000256" key="1">
    <source>
        <dbReference type="SAM" id="SignalP"/>
    </source>
</evidence>
<dbReference type="Proteomes" id="UP000462621">
    <property type="component" value="Unassembled WGS sequence"/>
</dbReference>
<proteinExistence type="predicted"/>
<dbReference type="PANTHER" id="PTHR42941:SF1">
    <property type="entry name" value="SLL1037 PROTEIN"/>
    <property type="match status" value="1"/>
</dbReference>
<dbReference type="EMBL" id="WEKT01000021">
    <property type="protein sequence ID" value="MZI94027.1"/>
    <property type="molecule type" value="Genomic_DNA"/>
</dbReference>
<dbReference type="PANTHER" id="PTHR42941">
    <property type="entry name" value="SLL1037 PROTEIN"/>
    <property type="match status" value="1"/>
</dbReference>
<dbReference type="Gene3D" id="3.40.190.10">
    <property type="entry name" value="Periplasmic binding protein-like II"/>
    <property type="match status" value="1"/>
</dbReference>
<sequence>MKMKLFAVMLSALIVTAPIHAKTLNMGTGGSTGNYFKMGNDIKSYCSDDVSVDLNVEESGGSVENLLGLMNKKYALAIVQEDVLHYNAKRSPKKVNRNRLKVLTGLHEESVHLLIPKGYSPKGSGNILSSLFGGDDKKKFTLSMLKNQEVGSWGGSIVSAEALSYFFKLNLHVKETQENVNNTSMPIVLVGGAPYQPVKNYLDSGKWVLASLDYDEIKKDAPFYSKQTVNYEISGKVSPVQTVGVRALLIGKSFRKESRNKPMSQLAACIYSNVADLADDPDTSPNWASVYDYIEDDGQSDWAYFPLDEQVMKKYE</sequence>
<evidence type="ECO:0000313" key="3">
    <source>
        <dbReference type="Proteomes" id="UP000462621"/>
    </source>
</evidence>
<organism evidence="2 3">
    <name type="scientific">Vibrio eleionomae</name>
    <dbReference type="NCBI Taxonomy" id="2653505"/>
    <lineage>
        <taxon>Bacteria</taxon>
        <taxon>Pseudomonadati</taxon>
        <taxon>Pseudomonadota</taxon>
        <taxon>Gammaproteobacteria</taxon>
        <taxon>Vibrionales</taxon>
        <taxon>Vibrionaceae</taxon>
        <taxon>Vibrio</taxon>
    </lineage>
</organism>
<feature type="signal peptide" evidence="1">
    <location>
        <begin position="1"/>
        <end position="21"/>
    </location>
</feature>
<dbReference type="InterPro" id="IPR011852">
    <property type="entry name" value="TRAP_TAXI"/>
</dbReference>
<evidence type="ECO:0000313" key="2">
    <source>
        <dbReference type="EMBL" id="MZI94027.1"/>
    </source>
</evidence>
<dbReference type="AlphaFoldDB" id="A0A7X4RV73"/>